<dbReference type="PANTHER" id="PTHR48085">
    <property type="entry name" value="CADMIUM/ZINC-TRANSPORTING ATPASE HMA2-RELATED"/>
    <property type="match status" value="1"/>
</dbReference>
<keyword evidence="5" id="KW-0472">Membrane</keyword>
<dbReference type="GO" id="GO:0005524">
    <property type="term" value="F:ATP binding"/>
    <property type="evidence" value="ECO:0007669"/>
    <property type="project" value="InterPro"/>
</dbReference>
<dbReference type="AlphaFoldDB" id="A0A2A2K2F1"/>
<evidence type="ECO:0000256" key="4">
    <source>
        <dbReference type="ARBA" id="ARBA00022989"/>
    </source>
</evidence>
<name>A0A2A2K2F1_9BILA</name>
<dbReference type="STRING" id="2018661.A0A2A2K2F1"/>
<dbReference type="InterPro" id="IPR036412">
    <property type="entry name" value="HAD-like_sf"/>
</dbReference>
<dbReference type="GO" id="GO:0016887">
    <property type="term" value="F:ATP hydrolysis activity"/>
    <property type="evidence" value="ECO:0007669"/>
    <property type="project" value="InterPro"/>
</dbReference>
<evidence type="ECO:0000256" key="5">
    <source>
        <dbReference type="ARBA" id="ARBA00023136"/>
    </source>
</evidence>
<dbReference type="InterPro" id="IPR023214">
    <property type="entry name" value="HAD_sf"/>
</dbReference>
<dbReference type="PRINTS" id="PR00119">
    <property type="entry name" value="CATATPASE"/>
</dbReference>
<proteinExistence type="inferred from homology"/>
<keyword evidence="7" id="KW-1185">Reference proteome</keyword>
<dbReference type="PANTHER" id="PTHR48085:SF5">
    <property type="entry name" value="CADMIUM_ZINC-TRANSPORTING ATPASE HMA4-RELATED"/>
    <property type="match status" value="1"/>
</dbReference>
<evidence type="ECO:0000313" key="7">
    <source>
        <dbReference type="Proteomes" id="UP000218231"/>
    </source>
</evidence>
<reference evidence="6 7" key="1">
    <citation type="journal article" date="2017" name="Curr. Biol.">
        <title>Genome architecture and evolution of a unichromosomal asexual nematode.</title>
        <authorList>
            <person name="Fradin H."/>
            <person name="Zegar C."/>
            <person name="Gutwein M."/>
            <person name="Lucas J."/>
            <person name="Kovtun M."/>
            <person name="Corcoran D."/>
            <person name="Baugh L.R."/>
            <person name="Kiontke K."/>
            <person name="Gunsalus K."/>
            <person name="Fitch D.H."/>
            <person name="Piano F."/>
        </authorList>
    </citation>
    <scope>NUCLEOTIDE SEQUENCE [LARGE SCALE GENOMIC DNA]</scope>
    <source>
        <strain evidence="6">PF1309</strain>
    </source>
</reference>
<sequence>MFGTDGVPALSKAALEAAERLRQSGRTTMVVRRADKDLGAIGLLDTPREGAKEALQKLREMGIGRMVMISGDHNRVAEAVARQVGLDEAWGDLMPEDKVKAIKNLRLSSSVAMVGDGVNDAPAMANSSVGIAMGAAGSDTGRLGAGAWLNLLHIPASPLLASDLLILSAPAFTLLRRVRKLKVSMTGEQLS</sequence>
<dbReference type="NCBIfam" id="TIGR01494">
    <property type="entry name" value="ATPase_P-type"/>
    <property type="match status" value="1"/>
</dbReference>
<dbReference type="GO" id="GO:0016020">
    <property type="term" value="C:membrane"/>
    <property type="evidence" value="ECO:0007669"/>
    <property type="project" value="UniProtKB-SubCell"/>
</dbReference>
<gene>
    <name evidence="6" type="ORF">WR25_02504</name>
</gene>
<dbReference type="EMBL" id="LIAE01009817">
    <property type="protein sequence ID" value="PAV68098.1"/>
    <property type="molecule type" value="Genomic_DNA"/>
</dbReference>
<dbReference type="Pfam" id="PF00702">
    <property type="entry name" value="Hydrolase"/>
    <property type="match status" value="1"/>
</dbReference>
<protein>
    <recommendedName>
        <fullName evidence="8">HMA domain-containing protein</fullName>
    </recommendedName>
</protein>
<keyword evidence="3" id="KW-0812">Transmembrane</keyword>
<evidence type="ECO:0000256" key="1">
    <source>
        <dbReference type="ARBA" id="ARBA00004370"/>
    </source>
</evidence>
<organism evidence="6 7">
    <name type="scientific">Diploscapter pachys</name>
    <dbReference type="NCBI Taxonomy" id="2018661"/>
    <lineage>
        <taxon>Eukaryota</taxon>
        <taxon>Metazoa</taxon>
        <taxon>Ecdysozoa</taxon>
        <taxon>Nematoda</taxon>
        <taxon>Chromadorea</taxon>
        <taxon>Rhabditida</taxon>
        <taxon>Rhabditina</taxon>
        <taxon>Rhabditomorpha</taxon>
        <taxon>Rhabditoidea</taxon>
        <taxon>Rhabditidae</taxon>
        <taxon>Diploscapter</taxon>
    </lineage>
</organism>
<dbReference type="Proteomes" id="UP000218231">
    <property type="component" value="Unassembled WGS sequence"/>
</dbReference>
<dbReference type="SUPFAM" id="SSF56784">
    <property type="entry name" value="HAD-like"/>
    <property type="match status" value="1"/>
</dbReference>
<evidence type="ECO:0000313" key="6">
    <source>
        <dbReference type="EMBL" id="PAV68098.1"/>
    </source>
</evidence>
<evidence type="ECO:0000256" key="2">
    <source>
        <dbReference type="ARBA" id="ARBA00006024"/>
    </source>
</evidence>
<comment type="subcellular location">
    <subcellularLocation>
        <location evidence="1">Membrane</location>
    </subcellularLocation>
</comment>
<evidence type="ECO:0000256" key="3">
    <source>
        <dbReference type="ARBA" id="ARBA00022692"/>
    </source>
</evidence>
<dbReference type="InterPro" id="IPR051014">
    <property type="entry name" value="Cation_Transport_ATPase_IB"/>
</dbReference>
<accession>A0A2A2K2F1</accession>
<dbReference type="GO" id="GO:0022857">
    <property type="term" value="F:transmembrane transporter activity"/>
    <property type="evidence" value="ECO:0007669"/>
    <property type="project" value="TreeGrafter"/>
</dbReference>
<dbReference type="OrthoDB" id="5866219at2759"/>
<evidence type="ECO:0008006" key="8">
    <source>
        <dbReference type="Google" id="ProtNLM"/>
    </source>
</evidence>
<comment type="caution">
    <text evidence="6">The sequence shown here is derived from an EMBL/GenBank/DDBJ whole genome shotgun (WGS) entry which is preliminary data.</text>
</comment>
<dbReference type="Gene3D" id="3.40.1110.10">
    <property type="entry name" value="Calcium-transporting ATPase, cytoplasmic domain N"/>
    <property type="match status" value="1"/>
</dbReference>
<dbReference type="InterPro" id="IPR001757">
    <property type="entry name" value="P_typ_ATPase"/>
</dbReference>
<keyword evidence="4" id="KW-1133">Transmembrane helix</keyword>
<dbReference type="Gene3D" id="3.40.50.1000">
    <property type="entry name" value="HAD superfamily/HAD-like"/>
    <property type="match status" value="1"/>
</dbReference>
<dbReference type="InterPro" id="IPR023299">
    <property type="entry name" value="ATPase_P-typ_cyto_dom_N"/>
</dbReference>
<comment type="similarity">
    <text evidence="2">Belongs to the cation transport ATPase (P-type) (TC 3.A.3) family. Type IB subfamily.</text>
</comment>